<accession>A0A3N4LMF3</accession>
<dbReference type="STRING" id="1051890.A0A3N4LMF3"/>
<gene>
    <name evidence="6" type="ORF">L211DRAFT_853517</name>
</gene>
<reference evidence="6 7" key="1">
    <citation type="journal article" date="2018" name="Nat. Ecol. Evol.">
        <title>Pezizomycetes genomes reveal the molecular basis of ectomycorrhizal truffle lifestyle.</title>
        <authorList>
            <person name="Murat C."/>
            <person name="Payen T."/>
            <person name="Noel B."/>
            <person name="Kuo A."/>
            <person name="Morin E."/>
            <person name="Chen J."/>
            <person name="Kohler A."/>
            <person name="Krizsan K."/>
            <person name="Balestrini R."/>
            <person name="Da Silva C."/>
            <person name="Montanini B."/>
            <person name="Hainaut M."/>
            <person name="Levati E."/>
            <person name="Barry K.W."/>
            <person name="Belfiori B."/>
            <person name="Cichocki N."/>
            <person name="Clum A."/>
            <person name="Dockter R.B."/>
            <person name="Fauchery L."/>
            <person name="Guy J."/>
            <person name="Iotti M."/>
            <person name="Le Tacon F."/>
            <person name="Lindquist E.A."/>
            <person name="Lipzen A."/>
            <person name="Malagnac F."/>
            <person name="Mello A."/>
            <person name="Molinier V."/>
            <person name="Miyauchi S."/>
            <person name="Poulain J."/>
            <person name="Riccioni C."/>
            <person name="Rubini A."/>
            <person name="Sitrit Y."/>
            <person name="Splivallo R."/>
            <person name="Traeger S."/>
            <person name="Wang M."/>
            <person name="Zifcakova L."/>
            <person name="Wipf D."/>
            <person name="Zambonelli A."/>
            <person name="Paolocci F."/>
            <person name="Nowrousian M."/>
            <person name="Ottonello S."/>
            <person name="Baldrian P."/>
            <person name="Spatafora J.W."/>
            <person name="Henrissat B."/>
            <person name="Nagy L.G."/>
            <person name="Aury J.M."/>
            <person name="Wincker P."/>
            <person name="Grigoriev I.V."/>
            <person name="Bonfante P."/>
            <person name="Martin F.M."/>
        </authorList>
    </citation>
    <scope>NUCLEOTIDE SEQUENCE [LARGE SCALE GENOMIC DNA]</scope>
    <source>
        <strain evidence="6 7">ATCC MYA-4762</strain>
    </source>
</reference>
<dbReference type="InterPro" id="IPR040459">
    <property type="entry name" value="MJ1316"/>
</dbReference>
<feature type="region of interest" description="Disordered" evidence="4">
    <location>
        <begin position="1228"/>
        <end position="1306"/>
    </location>
</feature>
<organism evidence="6 7">
    <name type="scientific">Terfezia boudieri ATCC MYA-4762</name>
    <dbReference type="NCBI Taxonomy" id="1051890"/>
    <lineage>
        <taxon>Eukaryota</taxon>
        <taxon>Fungi</taxon>
        <taxon>Dikarya</taxon>
        <taxon>Ascomycota</taxon>
        <taxon>Pezizomycotina</taxon>
        <taxon>Pezizomycetes</taxon>
        <taxon>Pezizales</taxon>
        <taxon>Pezizaceae</taxon>
        <taxon>Terfezia</taxon>
    </lineage>
</organism>
<feature type="compositionally biased region" description="Acidic residues" evidence="4">
    <location>
        <begin position="1238"/>
        <end position="1252"/>
    </location>
</feature>
<dbReference type="EMBL" id="ML121598">
    <property type="protein sequence ID" value="RPB19115.1"/>
    <property type="molecule type" value="Genomic_DNA"/>
</dbReference>
<dbReference type="Pfam" id="PF04457">
    <property type="entry name" value="MJ1316"/>
    <property type="match status" value="1"/>
</dbReference>
<dbReference type="GO" id="GO:1990817">
    <property type="term" value="F:poly(A) RNA polymerase activity"/>
    <property type="evidence" value="ECO:0007669"/>
    <property type="project" value="TreeGrafter"/>
</dbReference>
<feature type="region of interest" description="Disordered" evidence="4">
    <location>
        <begin position="1"/>
        <end position="22"/>
    </location>
</feature>
<evidence type="ECO:0000313" key="6">
    <source>
        <dbReference type="EMBL" id="RPB19115.1"/>
    </source>
</evidence>
<keyword evidence="1" id="KW-0808">Transferase</keyword>
<dbReference type="InterPro" id="IPR043519">
    <property type="entry name" value="NT_sf"/>
</dbReference>
<sequence>MALSVEKLQPQPELQGRPKASLSSHQTALAILLPSSSPYHKDISTLRSLYDKNSESWPPHINLLYPFVSPECLPTAVDTIQKYLTTRFDHSVTPLIVKLDRAGIWKHKDHATIHLSESVEWQEDNSNEPEKLDLLVLRKELLNLFSTPTEAETKEYKPHLTIGQTAVNEEVMMGLLGKAQKLVANAGSSGIQWNVSRLVVLQRGAAKSGMQIVNEIVLGRQALVEEGYGRESPDPKSQKSGPYHVYAFSSVINPGAYVPHTAGKINLPEVQALTLATYNIFADSAMPTAIAKSRYPLLLSAILSTTASVINLQEVTDDFLAYLLSQSEIQRRFPYSTHSPSHGILPSWRNCVIIASYPLGDENGMWEFVDLGRHKGAVVVELNFVHSAVASSNRAQREEHDRNITKDISKKRLVIANVHLTCGISDGSSAAKLTQLRILSSYFLGRKMSNNYMEAWAICGDFNIPTSHSTINTAYASQEISQETYKLLLNTDGYSKRVIPEMWKDTYTATHSLNGIADIEDVKFDLGEASSRIGNDLSPHWEPGSSYGRGNALALGPGEFGATFNPFTNRLCAKVVKWEANPRPQRYDRILVSHNTLSDEQNWIEVKRTGRFGLEGGSDHWGLYAEIRVRDRTAEQKGRSLGQKTWLTLEPKLQAQGDMTDEALEKYLSDSGMIPSQKDYSIREEAKGVLTMILTGTSRGHYNQQTPPPDHIVNLTSMENLDASTQHEYPDGELITPLVSAQGLEKPQVKIILQTVGSYYMNLFTPKSDVDILCASNISARVFWALVKQKIRRHNRTLSQTGGKAGSIRILRTVEAQSGTMLELEYIGGFVSEATGQVQKAEDVAVIHQAKYEYYSVRVDLQYCQVPERVLDSWGRLPYLSPSDPIFSLPAITLKKLNAYRDSSYLLQTIPNLKLLRLTYRLLKLWATRRGIFSARFGYLGGIHIVFLLSHVFKTIATEQVVNLTACEASKLFFKRYASFRYEEDTVGDPDFVSSQYRRTVSREPLVIQTIHSPMVNVASTASQHSLQTLRDQILLANQKHNKASSWEEVIGLDDGEAERDFLNAFGNFVKIDVRYWGRNITHGRSLVGWIESRCLHLLVELNAKVPNMHARIWPARFVNIDEPHTNEELNAFYLIGLVNTSSSLRSSPVQSSEEAQAVNEQKKRVYNKFMEILRSFEEYLRKEDKKYEVTESYVSVTRVNRQSLGEGVRIDKQVWWDEYYAEVGATTEGRYNHDPSCSEDDEDSLDEEDSASDNGEVGEREKSCSLGAAGVMGDSSNTDNKSTQVPQKRTSRSQHKRERRNNQATNEMDIVEPRREYIKKAKLRPAHDIINRIKWDSDMDIHDYLIGYEDRFLGILQMNLAKWVGHRRDETDEEWMPMHRVVWITRASDGEVVWHKEKRIDTIFSSGYRASREGEEF</sequence>
<dbReference type="InterPro" id="IPR036691">
    <property type="entry name" value="Endo/exonu/phosph_ase_sf"/>
</dbReference>
<dbReference type="Pfam" id="PF13563">
    <property type="entry name" value="2_5_RNA_ligase2"/>
    <property type="match status" value="1"/>
</dbReference>
<keyword evidence="7" id="KW-1185">Reference proteome</keyword>
<dbReference type="GO" id="GO:0003723">
    <property type="term" value="F:RNA binding"/>
    <property type="evidence" value="ECO:0007669"/>
    <property type="project" value="InterPro"/>
</dbReference>
<dbReference type="Gene3D" id="1.10.1410.10">
    <property type="match status" value="1"/>
</dbReference>
<feature type="domain" description="MJ1316 RNA cyclic group end recognition" evidence="5">
    <location>
        <begin position="1324"/>
        <end position="1397"/>
    </location>
</feature>
<protein>
    <recommendedName>
        <fullName evidence="5">MJ1316 RNA cyclic group end recognition domain-containing protein</fullName>
    </recommendedName>
</protein>
<dbReference type="SUPFAM" id="SSF81301">
    <property type="entry name" value="Nucleotidyltransferase"/>
    <property type="match status" value="1"/>
</dbReference>
<name>A0A3N4LMF3_9PEZI</name>
<proteinExistence type="predicted"/>
<dbReference type="OrthoDB" id="10263155at2759"/>
<dbReference type="InterPro" id="IPR011068">
    <property type="entry name" value="NuclTrfase_I-like_C"/>
</dbReference>
<dbReference type="SUPFAM" id="SSF55003">
    <property type="entry name" value="PAP/Archaeal CCA-adding enzyme, C-terminal domain"/>
    <property type="match status" value="1"/>
</dbReference>
<feature type="compositionally biased region" description="Basic residues" evidence="4">
    <location>
        <begin position="1290"/>
        <end position="1300"/>
    </location>
</feature>
<dbReference type="GO" id="GO:0031123">
    <property type="term" value="P:RNA 3'-end processing"/>
    <property type="evidence" value="ECO:0007669"/>
    <property type="project" value="InterPro"/>
</dbReference>
<evidence type="ECO:0000259" key="5">
    <source>
        <dbReference type="Pfam" id="PF04457"/>
    </source>
</evidence>
<keyword evidence="2" id="KW-0547">Nucleotide-binding</keyword>
<evidence type="ECO:0000256" key="4">
    <source>
        <dbReference type="SAM" id="MobiDB-lite"/>
    </source>
</evidence>
<dbReference type="PANTHER" id="PTHR10682">
    <property type="entry name" value="POLY A POLYMERASE"/>
    <property type="match status" value="1"/>
</dbReference>
<dbReference type="GO" id="GO:0005634">
    <property type="term" value="C:nucleus"/>
    <property type="evidence" value="ECO:0007669"/>
    <property type="project" value="TreeGrafter"/>
</dbReference>
<evidence type="ECO:0000256" key="1">
    <source>
        <dbReference type="ARBA" id="ARBA00022679"/>
    </source>
</evidence>
<dbReference type="GO" id="GO:0005524">
    <property type="term" value="F:ATP binding"/>
    <property type="evidence" value="ECO:0007669"/>
    <property type="project" value="UniProtKB-KW"/>
</dbReference>
<dbReference type="Proteomes" id="UP000267821">
    <property type="component" value="Unassembled WGS sequence"/>
</dbReference>
<dbReference type="Gene3D" id="3.90.1140.10">
    <property type="entry name" value="Cyclic phosphodiesterase"/>
    <property type="match status" value="1"/>
</dbReference>
<evidence type="ECO:0000313" key="7">
    <source>
        <dbReference type="Proteomes" id="UP000267821"/>
    </source>
</evidence>
<dbReference type="SUPFAM" id="SSF81631">
    <property type="entry name" value="PAP/OAS1 substrate-binding domain"/>
    <property type="match status" value="1"/>
</dbReference>
<dbReference type="InterPro" id="IPR009097">
    <property type="entry name" value="Cyclic_Pdiesterase"/>
</dbReference>
<evidence type="ECO:0000256" key="2">
    <source>
        <dbReference type="ARBA" id="ARBA00022741"/>
    </source>
</evidence>
<keyword evidence="3" id="KW-0067">ATP-binding</keyword>
<dbReference type="InParanoid" id="A0A3N4LMF3"/>
<dbReference type="PANTHER" id="PTHR10682:SF23">
    <property type="entry name" value="POLYNUCLEOTIDE ADENYLYLTRANSFERASE"/>
    <property type="match status" value="1"/>
</dbReference>
<dbReference type="SUPFAM" id="SSF55144">
    <property type="entry name" value="LigT-like"/>
    <property type="match status" value="1"/>
</dbReference>
<dbReference type="Gene3D" id="3.60.10.10">
    <property type="entry name" value="Endonuclease/exonuclease/phosphatase"/>
    <property type="match status" value="1"/>
</dbReference>
<dbReference type="SUPFAM" id="SSF56219">
    <property type="entry name" value="DNase I-like"/>
    <property type="match status" value="1"/>
</dbReference>
<evidence type="ECO:0000256" key="3">
    <source>
        <dbReference type="ARBA" id="ARBA00022840"/>
    </source>
</evidence>
<feature type="compositionally biased region" description="Polar residues" evidence="4">
    <location>
        <begin position="1275"/>
        <end position="1289"/>
    </location>
</feature>